<evidence type="ECO:0000313" key="1">
    <source>
        <dbReference type="EMBL" id="KAH3824097.1"/>
    </source>
</evidence>
<protein>
    <submittedName>
        <fullName evidence="1">Uncharacterized protein</fullName>
    </submittedName>
</protein>
<comment type="caution">
    <text evidence="1">The sequence shown here is derived from an EMBL/GenBank/DDBJ whole genome shotgun (WGS) entry which is preliminary data.</text>
</comment>
<reference evidence="1" key="2">
    <citation type="submission" date="2020-11" db="EMBL/GenBank/DDBJ databases">
        <authorList>
            <person name="McCartney M.A."/>
            <person name="Auch B."/>
            <person name="Kono T."/>
            <person name="Mallez S."/>
            <person name="Becker A."/>
            <person name="Gohl D.M."/>
            <person name="Silverstein K.A.T."/>
            <person name="Koren S."/>
            <person name="Bechman K.B."/>
            <person name="Herman A."/>
            <person name="Abrahante J.E."/>
            <person name="Garbe J."/>
        </authorList>
    </citation>
    <scope>NUCLEOTIDE SEQUENCE</scope>
    <source>
        <strain evidence="1">Duluth1</strain>
        <tissue evidence="1">Whole animal</tissue>
    </source>
</reference>
<accession>A0A9D4GWC1</accession>
<reference evidence="1" key="1">
    <citation type="journal article" date="2019" name="bioRxiv">
        <title>The Genome of the Zebra Mussel, Dreissena polymorpha: A Resource for Invasive Species Research.</title>
        <authorList>
            <person name="McCartney M.A."/>
            <person name="Auch B."/>
            <person name="Kono T."/>
            <person name="Mallez S."/>
            <person name="Zhang Y."/>
            <person name="Obille A."/>
            <person name="Becker A."/>
            <person name="Abrahante J.E."/>
            <person name="Garbe J."/>
            <person name="Badalamenti J.P."/>
            <person name="Herman A."/>
            <person name="Mangelson H."/>
            <person name="Liachko I."/>
            <person name="Sullivan S."/>
            <person name="Sone E.D."/>
            <person name="Koren S."/>
            <person name="Silverstein K.A.T."/>
            <person name="Beckman K.B."/>
            <person name="Gohl D.M."/>
        </authorList>
    </citation>
    <scope>NUCLEOTIDE SEQUENCE</scope>
    <source>
        <strain evidence="1">Duluth1</strain>
        <tissue evidence="1">Whole animal</tissue>
    </source>
</reference>
<dbReference type="EMBL" id="JAIWYP010000005">
    <property type="protein sequence ID" value="KAH3824097.1"/>
    <property type="molecule type" value="Genomic_DNA"/>
</dbReference>
<proteinExistence type="predicted"/>
<dbReference type="Proteomes" id="UP000828390">
    <property type="component" value="Unassembled WGS sequence"/>
</dbReference>
<dbReference type="AlphaFoldDB" id="A0A9D4GWC1"/>
<evidence type="ECO:0000313" key="2">
    <source>
        <dbReference type="Proteomes" id="UP000828390"/>
    </source>
</evidence>
<keyword evidence="2" id="KW-1185">Reference proteome</keyword>
<organism evidence="1 2">
    <name type="scientific">Dreissena polymorpha</name>
    <name type="common">Zebra mussel</name>
    <name type="synonym">Mytilus polymorpha</name>
    <dbReference type="NCBI Taxonomy" id="45954"/>
    <lineage>
        <taxon>Eukaryota</taxon>
        <taxon>Metazoa</taxon>
        <taxon>Spiralia</taxon>
        <taxon>Lophotrochozoa</taxon>
        <taxon>Mollusca</taxon>
        <taxon>Bivalvia</taxon>
        <taxon>Autobranchia</taxon>
        <taxon>Heteroconchia</taxon>
        <taxon>Euheterodonta</taxon>
        <taxon>Imparidentia</taxon>
        <taxon>Neoheterodontei</taxon>
        <taxon>Myida</taxon>
        <taxon>Dreissenoidea</taxon>
        <taxon>Dreissenidae</taxon>
        <taxon>Dreissena</taxon>
    </lineage>
</organism>
<name>A0A9D4GWC1_DREPO</name>
<sequence>MTKKTHRIPMRATPKSVPALQLAASSSTLNSVGHKIDRTTSVNVSRTTDRFYNNPRTMSAIKLTASSTTMNNVGHKTDRI</sequence>
<gene>
    <name evidence="1" type="ORF">DPMN_125925</name>
</gene>